<keyword evidence="1" id="KW-0732">Signal</keyword>
<dbReference type="InterPro" id="IPR027828">
    <property type="entry name" value="DUF4465"/>
</dbReference>
<name>E8R3N9_ISOPI</name>
<feature type="signal peptide" evidence="1">
    <location>
        <begin position="1"/>
        <end position="24"/>
    </location>
</feature>
<dbReference type="Proteomes" id="UP000008631">
    <property type="component" value="Chromosome"/>
</dbReference>
<evidence type="ECO:0000313" key="3">
    <source>
        <dbReference type="Proteomes" id="UP000008631"/>
    </source>
</evidence>
<evidence type="ECO:0000313" key="2">
    <source>
        <dbReference type="EMBL" id="ADV62624.1"/>
    </source>
</evidence>
<reference key="1">
    <citation type="submission" date="2010-11" db="EMBL/GenBank/DDBJ databases">
        <title>The complete sequence of chromosome of Isophaera pallida ATCC 43644.</title>
        <authorList>
            <consortium name="US DOE Joint Genome Institute (JGI-PGF)"/>
            <person name="Lucas S."/>
            <person name="Copeland A."/>
            <person name="Lapidus A."/>
            <person name="Bruce D."/>
            <person name="Goodwin L."/>
            <person name="Pitluck S."/>
            <person name="Kyrpides N."/>
            <person name="Mavromatis K."/>
            <person name="Pagani I."/>
            <person name="Ivanova N."/>
            <person name="Saunders E."/>
            <person name="Brettin T."/>
            <person name="Detter J.C."/>
            <person name="Han C."/>
            <person name="Tapia R."/>
            <person name="Land M."/>
            <person name="Hauser L."/>
            <person name="Markowitz V."/>
            <person name="Cheng J.-F."/>
            <person name="Hugenholtz P."/>
            <person name="Woyke T."/>
            <person name="Wu D."/>
            <person name="Eisen J.A."/>
        </authorList>
    </citation>
    <scope>NUCLEOTIDE SEQUENCE</scope>
    <source>
        <strain>ATCC 43644</strain>
    </source>
</reference>
<dbReference type="RefSeq" id="WP_013564912.1">
    <property type="nucleotide sequence ID" value="NC_014962.1"/>
</dbReference>
<dbReference type="EMBL" id="CP002353">
    <property type="protein sequence ID" value="ADV62624.1"/>
    <property type="molecule type" value="Genomic_DNA"/>
</dbReference>
<accession>E8R3N9</accession>
<reference evidence="2 3" key="2">
    <citation type="journal article" date="2011" name="Stand. Genomic Sci.">
        <title>Complete genome sequence of Isosphaera pallida type strain (IS1B).</title>
        <authorList>
            <consortium name="US DOE Joint Genome Institute (JGI-PGF)"/>
            <person name="Goker M."/>
            <person name="Cleland D."/>
            <person name="Saunders E."/>
            <person name="Lapidus A."/>
            <person name="Nolan M."/>
            <person name="Lucas S."/>
            <person name="Hammon N."/>
            <person name="Deshpande S."/>
            <person name="Cheng J.F."/>
            <person name="Tapia R."/>
            <person name="Han C."/>
            <person name="Goodwin L."/>
            <person name="Pitluck S."/>
            <person name="Liolios K."/>
            <person name="Pagani I."/>
            <person name="Ivanova N."/>
            <person name="Mavromatis K."/>
            <person name="Pati A."/>
            <person name="Chen A."/>
            <person name="Palaniappan K."/>
            <person name="Land M."/>
            <person name="Hauser L."/>
            <person name="Chang Y.J."/>
            <person name="Jeffries C.D."/>
            <person name="Detter J.C."/>
            <person name="Beck B."/>
            <person name="Woyke T."/>
            <person name="Bristow J."/>
            <person name="Eisen J.A."/>
            <person name="Markowitz V."/>
            <person name="Hugenholtz P."/>
            <person name="Kyrpides N.C."/>
            <person name="Klenk H.P."/>
        </authorList>
    </citation>
    <scope>NUCLEOTIDE SEQUENCE [LARGE SCALE GENOMIC DNA]</scope>
    <source>
        <strain evidence="3">ATCC 43644 / DSM 9630 / IS1B</strain>
    </source>
</reference>
<dbReference type="OrthoDB" id="8562952at2"/>
<evidence type="ECO:0008006" key="4">
    <source>
        <dbReference type="Google" id="ProtNLM"/>
    </source>
</evidence>
<dbReference type="eggNOG" id="ENOG5032GIQ">
    <property type="taxonomic scope" value="Bacteria"/>
</dbReference>
<dbReference type="KEGG" id="ipa:Isop_2044"/>
<proteinExistence type="predicted"/>
<sequence length="273" mass="29686">MRCFAPRWLAVAALIVATAPMTRAETVVVDFDELVVPSTGFVNNSDPGFTSGGVFFNNNFTDFGFFTAWYGWSYSNVNDTTTPGFLNQYAAITGTDFSGTGNYAVAYSFAEDGRVAFLNLPVGFNPVSARITNTTYAFYSIRDGDQFATAFSDGDFFRLDIVGYDDLNATGNEIGTVEFFLADYRNGGSLIVNTWELVDLSSLAGARSLGIRFFSTDTGPFGINTPAYFAMDNFTLFRPLDDAIPEPSAILLTAIVVAAAGWRAAPRRQRPQA</sequence>
<gene>
    <name evidence="2" type="ordered locus">Isop_2044</name>
</gene>
<dbReference type="STRING" id="575540.Isop_2044"/>
<dbReference type="Gene3D" id="2.60.120.1350">
    <property type="entry name" value="Protein of unknown function DUF4465"/>
    <property type="match status" value="1"/>
</dbReference>
<protein>
    <recommendedName>
        <fullName evidence="4">PEP-CTERM protein-sorting domain-containing protein</fullName>
    </recommendedName>
</protein>
<organism evidence="2 3">
    <name type="scientific">Isosphaera pallida (strain ATCC 43644 / DSM 9630 / IS1B)</name>
    <dbReference type="NCBI Taxonomy" id="575540"/>
    <lineage>
        <taxon>Bacteria</taxon>
        <taxon>Pseudomonadati</taxon>
        <taxon>Planctomycetota</taxon>
        <taxon>Planctomycetia</taxon>
        <taxon>Isosphaerales</taxon>
        <taxon>Isosphaeraceae</taxon>
        <taxon>Isosphaera</taxon>
    </lineage>
</organism>
<dbReference type="AlphaFoldDB" id="E8R3N9"/>
<dbReference type="HOGENOM" id="CLU_068673_0_0_0"/>
<keyword evidence="3" id="KW-1185">Reference proteome</keyword>
<dbReference type="Pfam" id="PF14717">
    <property type="entry name" value="DUF4465"/>
    <property type="match status" value="1"/>
</dbReference>
<dbReference type="InParanoid" id="E8R3N9"/>
<feature type="chain" id="PRO_5003226420" description="PEP-CTERM protein-sorting domain-containing protein" evidence="1">
    <location>
        <begin position="25"/>
        <end position="273"/>
    </location>
</feature>
<evidence type="ECO:0000256" key="1">
    <source>
        <dbReference type="SAM" id="SignalP"/>
    </source>
</evidence>